<evidence type="ECO:0000313" key="2">
    <source>
        <dbReference type="EMBL" id="GAA4926587.1"/>
    </source>
</evidence>
<dbReference type="InterPro" id="IPR044843">
    <property type="entry name" value="Trans_IPPS_bact-type"/>
</dbReference>
<dbReference type="InterPro" id="IPR019845">
    <property type="entry name" value="Squalene/phytoene_synthase_CS"/>
</dbReference>
<proteinExistence type="predicted"/>
<dbReference type="SFLD" id="SFLDG01018">
    <property type="entry name" value="Squalene/Phytoene_Synthase_Lik"/>
    <property type="match status" value="1"/>
</dbReference>
<dbReference type="InterPro" id="IPR008949">
    <property type="entry name" value="Isoprenoid_synthase_dom_sf"/>
</dbReference>
<dbReference type="SFLD" id="SFLDG01212">
    <property type="entry name" value="Phytoene_synthase_like"/>
    <property type="match status" value="1"/>
</dbReference>
<keyword evidence="3" id="KW-1185">Reference proteome</keyword>
<gene>
    <name evidence="2" type="ORF">GCM10023313_33820</name>
</gene>
<keyword evidence="1" id="KW-0808">Transferase</keyword>
<dbReference type="EMBL" id="BAABJI010000004">
    <property type="protein sequence ID" value="GAA4926587.1"/>
    <property type="molecule type" value="Genomic_DNA"/>
</dbReference>
<evidence type="ECO:0000256" key="1">
    <source>
        <dbReference type="ARBA" id="ARBA00022679"/>
    </source>
</evidence>
<sequence>MMQLYDSTCFDCSRLITNKYSTSFSLGIKAFSPKFRDPIYAIYGFVRYADEIVDTFHDFDKAKLIATFRADTFKAIEERISLNPVLHAFQVVVNHYGIEADLIDAFLTSMEMDLYANTYDEDGYKAYIYGSAEVVGLMCLRVFCEGNDAQYRALVSHACALGSAFQKVNFLRDVKADKEERGRTYFPNVNFDKFTECDKQEIEQDIQRDFDMGYEGIKMLPVGCKLGVYIAYTYYKQLFKKISTTPVDHILQKRVRVSDTRKIALFAQAVMQQKLKAI</sequence>
<reference evidence="3" key="1">
    <citation type="journal article" date="2019" name="Int. J. Syst. Evol. Microbiol.">
        <title>The Global Catalogue of Microorganisms (GCM) 10K type strain sequencing project: providing services to taxonomists for standard genome sequencing and annotation.</title>
        <authorList>
            <consortium name="The Broad Institute Genomics Platform"/>
            <consortium name="The Broad Institute Genome Sequencing Center for Infectious Disease"/>
            <person name="Wu L."/>
            <person name="Ma J."/>
        </authorList>
    </citation>
    <scope>NUCLEOTIDE SEQUENCE [LARGE SCALE GENOMIC DNA]</scope>
    <source>
        <strain evidence="3">JCM 18283</strain>
    </source>
</reference>
<dbReference type="SUPFAM" id="SSF48576">
    <property type="entry name" value="Terpenoid synthases"/>
    <property type="match status" value="1"/>
</dbReference>
<evidence type="ECO:0000313" key="3">
    <source>
        <dbReference type="Proteomes" id="UP001501436"/>
    </source>
</evidence>
<accession>A0ABP9G689</accession>
<comment type="caution">
    <text evidence="2">The sequence shown here is derived from an EMBL/GenBank/DDBJ whole genome shotgun (WGS) entry which is preliminary data.</text>
</comment>
<dbReference type="CDD" id="cd00683">
    <property type="entry name" value="Trans_IPPS_HH"/>
    <property type="match status" value="1"/>
</dbReference>
<protein>
    <submittedName>
        <fullName evidence="2">Phytoene/squalene synthase family protein</fullName>
    </submittedName>
</protein>
<dbReference type="Proteomes" id="UP001501436">
    <property type="component" value="Unassembled WGS sequence"/>
</dbReference>
<dbReference type="PROSITE" id="PS01045">
    <property type="entry name" value="SQUALEN_PHYTOEN_SYN_2"/>
    <property type="match status" value="1"/>
</dbReference>
<dbReference type="Gene3D" id="1.10.600.10">
    <property type="entry name" value="Farnesyl Diphosphate Synthase"/>
    <property type="match status" value="1"/>
</dbReference>
<organism evidence="2 3">
    <name type="scientific">Mucilaginibacter defluvii</name>
    <dbReference type="NCBI Taxonomy" id="1196019"/>
    <lineage>
        <taxon>Bacteria</taxon>
        <taxon>Pseudomonadati</taxon>
        <taxon>Bacteroidota</taxon>
        <taxon>Sphingobacteriia</taxon>
        <taxon>Sphingobacteriales</taxon>
        <taxon>Sphingobacteriaceae</taxon>
        <taxon>Mucilaginibacter</taxon>
    </lineage>
</organism>
<dbReference type="PANTHER" id="PTHR31480">
    <property type="entry name" value="BIFUNCTIONAL LYCOPENE CYCLASE/PHYTOENE SYNTHASE"/>
    <property type="match status" value="1"/>
</dbReference>
<name>A0ABP9G689_9SPHI</name>
<dbReference type="Pfam" id="PF00494">
    <property type="entry name" value="SQS_PSY"/>
    <property type="match status" value="1"/>
</dbReference>
<dbReference type="SFLD" id="SFLDS00005">
    <property type="entry name" value="Isoprenoid_Synthase_Type_I"/>
    <property type="match status" value="1"/>
</dbReference>
<dbReference type="InterPro" id="IPR033904">
    <property type="entry name" value="Trans_IPPS_HH"/>
</dbReference>
<dbReference type="InterPro" id="IPR002060">
    <property type="entry name" value="Squ/phyt_synthse"/>
</dbReference>